<dbReference type="AlphaFoldDB" id="A0A814DM70"/>
<accession>A0A814DM70</accession>
<evidence type="ECO:0000256" key="1">
    <source>
        <dbReference type="SAM" id="MobiDB-lite"/>
    </source>
</evidence>
<feature type="region of interest" description="Disordered" evidence="1">
    <location>
        <begin position="22"/>
        <end position="41"/>
    </location>
</feature>
<dbReference type="Proteomes" id="UP000663879">
    <property type="component" value="Unassembled WGS sequence"/>
</dbReference>
<keyword evidence="3" id="KW-1185">Reference proteome</keyword>
<sequence length="85" mass="9786">MKTRRYCCQTFTKQTNSISSTIDCSSSTTKASHTSIGGSTPEVEVTRDYKNLRTQLAYPEDYVRRFGSELLRHEEFKQAATRKKK</sequence>
<evidence type="ECO:0000313" key="2">
    <source>
        <dbReference type="EMBL" id="CAF0960275.1"/>
    </source>
</evidence>
<protein>
    <submittedName>
        <fullName evidence="2">Uncharacterized protein</fullName>
    </submittedName>
</protein>
<organism evidence="2 3">
    <name type="scientific">Brachionus calyciflorus</name>
    <dbReference type="NCBI Taxonomy" id="104777"/>
    <lineage>
        <taxon>Eukaryota</taxon>
        <taxon>Metazoa</taxon>
        <taxon>Spiralia</taxon>
        <taxon>Gnathifera</taxon>
        <taxon>Rotifera</taxon>
        <taxon>Eurotatoria</taxon>
        <taxon>Monogononta</taxon>
        <taxon>Pseudotrocha</taxon>
        <taxon>Ploima</taxon>
        <taxon>Brachionidae</taxon>
        <taxon>Brachionus</taxon>
    </lineage>
</organism>
<evidence type="ECO:0000313" key="3">
    <source>
        <dbReference type="Proteomes" id="UP000663879"/>
    </source>
</evidence>
<proteinExistence type="predicted"/>
<comment type="caution">
    <text evidence="2">The sequence shown here is derived from an EMBL/GenBank/DDBJ whole genome shotgun (WGS) entry which is preliminary data.</text>
</comment>
<name>A0A814DM70_9BILA</name>
<gene>
    <name evidence="2" type="ORF">OXX778_LOCUS14410</name>
</gene>
<reference evidence="2" key="1">
    <citation type="submission" date="2021-02" db="EMBL/GenBank/DDBJ databases">
        <authorList>
            <person name="Nowell W R."/>
        </authorList>
    </citation>
    <scope>NUCLEOTIDE SEQUENCE</scope>
    <source>
        <strain evidence="2">Ploen Becks lab</strain>
    </source>
</reference>
<dbReference type="EMBL" id="CAJNOC010002963">
    <property type="protein sequence ID" value="CAF0960275.1"/>
    <property type="molecule type" value="Genomic_DNA"/>
</dbReference>